<protein>
    <submittedName>
        <fullName evidence="4">Membrane assocoiated hydrolase of HD superfamily</fullName>
    </submittedName>
</protein>
<dbReference type="OrthoDB" id="9806952at2"/>
<dbReference type="Pfam" id="PF07698">
    <property type="entry name" value="7TM-7TMR_HD"/>
    <property type="match status" value="1"/>
</dbReference>
<dbReference type="Proteomes" id="UP000000442">
    <property type="component" value="Chromosome"/>
</dbReference>
<feature type="compositionally biased region" description="Basic and acidic residues" evidence="1">
    <location>
        <begin position="764"/>
        <end position="779"/>
    </location>
</feature>
<dbReference type="HOGENOM" id="CLU_015767_1_2_7"/>
<dbReference type="eggNOG" id="COG1480">
    <property type="taxonomic scope" value="Bacteria"/>
</dbReference>
<dbReference type="InterPro" id="IPR003607">
    <property type="entry name" value="HD/PDEase_dom"/>
</dbReference>
<sequence length="789" mass="88161">MTAEKKLRSFNLYINTKKSVLWAVLIVTTIILTLVLYPERRHINFAYRLGDVVDRDIKAPMDFFIEDTAATELNKKETGHSVLTVYDYDPTLIEKISERVNHAFAVPQKFYSTEEQASPVLSTVMAVKEKFEQVLGLTIDKGAFATLHRNGFSLMVPEKIQTILTAILDNGIVANKEILLKEEGKGIVLRTLGSDNEKVLNNLKAFYGPDQAKAMVRIIGDPLLKDIDYNLSNLIVDLCQQLLLPNITMNRSETEARVRLSESKVKPVLYKIKAGEMILREGERVDGIRLVKLKALESQTKEKNSLMAQTGTALIILFVLLVVYILLLQKKKTLERHHNKNIIFLASLLTLFLVIARLAAPFATTVNLELPVSLSDISISMGLPLSAGAMTVCLFLNFEIAIYFALVLALLSAMIFSNSIEVFIFFFLSSITAAFWTKECRQRKRFITAGVKLALFNAGLALTLNIYSAQTDIGIITKEILLAFTGGLLAGIITAGLAPLIEILFDFTTEIKLLELSSLDQPIMRRLMIEAPGTYNHSIIVASLAEAAAAAIGASILKTKVSAFYHDIGKLQQPLYFIENQTDGKNRHDKLSPSMSALILIQHIKKGAEIAKEYKLGMDIVDTICQHHGTSLIRYFYNKSVKLNGEDAVKESDFRYPGPKPQTREAGIVMLADVIEAAMRTLERPTPARIQGRVQELTNAVFSDGQLEECELTLKDLHQIAKSFNKILTGIYHQRIEYTERPPENKQQEKQKEKNGTPENSDPNSDKNPKTVKVPDKPKAQQNLKRLGI</sequence>
<evidence type="ECO:0000256" key="1">
    <source>
        <dbReference type="SAM" id="MobiDB-lite"/>
    </source>
</evidence>
<feature type="domain" description="HD" evidence="3">
    <location>
        <begin position="534"/>
        <end position="678"/>
    </location>
</feature>
<evidence type="ECO:0000259" key="3">
    <source>
        <dbReference type="PROSITE" id="PS51831"/>
    </source>
</evidence>
<feature type="transmembrane region" description="Helical" evidence="2">
    <location>
        <begin position="383"/>
        <end position="411"/>
    </location>
</feature>
<feature type="transmembrane region" description="Helical" evidence="2">
    <location>
        <begin position="20"/>
        <end position="38"/>
    </location>
</feature>
<feature type="region of interest" description="Disordered" evidence="1">
    <location>
        <begin position="738"/>
        <end position="789"/>
    </location>
</feature>
<dbReference type="InterPro" id="IPR011621">
    <property type="entry name" value="Metal-dep_PHydrolase_7TM_intra"/>
</dbReference>
<gene>
    <name evidence="4" type="ordered locus">HRM2_35780</name>
</gene>
<feature type="compositionally biased region" description="Basic and acidic residues" evidence="1">
    <location>
        <begin position="738"/>
        <end position="756"/>
    </location>
</feature>
<dbReference type="EMBL" id="CP001087">
    <property type="protein sequence ID" value="ACN16643.1"/>
    <property type="molecule type" value="Genomic_DNA"/>
</dbReference>
<feature type="transmembrane region" description="Helical" evidence="2">
    <location>
        <begin position="449"/>
        <end position="468"/>
    </location>
</feature>
<dbReference type="RefSeq" id="WP_015905393.1">
    <property type="nucleotide sequence ID" value="NC_012108.1"/>
</dbReference>
<keyword evidence="2" id="KW-1133">Transmembrane helix</keyword>
<reference evidence="4 5" key="1">
    <citation type="journal article" date="2009" name="Environ. Microbiol.">
        <title>Genome sequence of Desulfobacterium autotrophicum HRM2, a marine sulfate reducer oxidizing organic carbon completely to carbon dioxide.</title>
        <authorList>
            <person name="Strittmatter A.W."/>
            <person name="Liesegang H."/>
            <person name="Rabus R."/>
            <person name="Decker I."/>
            <person name="Amann J."/>
            <person name="Andres S."/>
            <person name="Henne A."/>
            <person name="Fricke W.F."/>
            <person name="Martinez-Arias R."/>
            <person name="Bartels D."/>
            <person name="Goesmann A."/>
            <person name="Krause L."/>
            <person name="Puehler A."/>
            <person name="Klenk H.P."/>
            <person name="Richter M."/>
            <person name="Schuler M."/>
            <person name="Gloeckner F.O."/>
            <person name="Meyerdierks A."/>
            <person name="Gottschalk G."/>
            <person name="Amann R."/>
        </authorList>
    </citation>
    <scope>NUCLEOTIDE SEQUENCE [LARGE SCALE GENOMIC DNA]</scope>
    <source>
        <strain evidence="5">ATCC 43914 / DSM 3382 / HRM2</strain>
    </source>
</reference>
<feature type="transmembrane region" description="Helical" evidence="2">
    <location>
        <begin position="341"/>
        <end position="363"/>
    </location>
</feature>
<dbReference type="PANTHER" id="PTHR36442">
    <property type="entry name" value="CYCLIC-DI-AMP PHOSPHODIESTERASE PGPH"/>
    <property type="match status" value="1"/>
</dbReference>
<dbReference type="InterPro" id="IPR011624">
    <property type="entry name" value="Metal-dep_PHydrolase_7TM_extra"/>
</dbReference>
<dbReference type="Pfam" id="PF07697">
    <property type="entry name" value="7TMR-HDED"/>
    <property type="match status" value="1"/>
</dbReference>
<dbReference type="CDD" id="cd00077">
    <property type="entry name" value="HDc"/>
    <property type="match status" value="1"/>
</dbReference>
<keyword evidence="4" id="KW-0378">Hydrolase</keyword>
<feature type="compositionally biased region" description="Polar residues" evidence="1">
    <location>
        <begin position="780"/>
        <end position="789"/>
    </location>
</feature>
<keyword evidence="2" id="KW-0812">Transmembrane</keyword>
<dbReference type="Pfam" id="PF01966">
    <property type="entry name" value="HD"/>
    <property type="match status" value="1"/>
</dbReference>
<dbReference type="KEGG" id="dat:HRM2_35780"/>
<dbReference type="InterPro" id="IPR006674">
    <property type="entry name" value="HD_domain"/>
</dbReference>
<feature type="transmembrane region" description="Helical" evidence="2">
    <location>
        <begin position="480"/>
        <end position="501"/>
    </location>
</feature>
<dbReference type="SUPFAM" id="SSF109604">
    <property type="entry name" value="HD-domain/PDEase-like"/>
    <property type="match status" value="1"/>
</dbReference>
<feature type="transmembrane region" description="Helical" evidence="2">
    <location>
        <begin position="418"/>
        <end position="437"/>
    </location>
</feature>
<dbReference type="PROSITE" id="PS51831">
    <property type="entry name" value="HD"/>
    <property type="match status" value="1"/>
</dbReference>
<dbReference type="SMART" id="SM00471">
    <property type="entry name" value="HDc"/>
    <property type="match status" value="1"/>
</dbReference>
<name>C0Q9D8_DESAH</name>
<dbReference type="STRING" id="177437.HRM2_35780"/>
<proteinExistence type="predicted"/>
<feature type="transmembrane region" description="Helical" evidence="2">
    <location>
        <begin position="306"/>
        <end position="329"/>
    </location>
</feature>
<accession>C0Q9D8</accession>
<keyword evidence="5" id="KW-1185">Reference proteome</keyword>
<evidence type="ECO:0000256" key="2">
    <source>
        <dbReference type="SAM" id="Phobius"/>
    </source>
</evidence>
<evidence type="ECO:0000313" key="5">
    <source>
        <dbReference type="Proteomes" id="UP000000442"/>
    </source>
</evidence>
<dbReference type="PANTHER" id="PTHR36442:SF1">
    <property type="entry name" value="CYCLIC-DI-AMP PHOSPHODIESTERASE PGPH"/>
    <property type="match status" value="1"/>
</dbReference>
<dbReference type="NCBIfam" id="TIGR00277">
    <property type="entry name" value="HDIG"/>
    <property type="match status" value="1"/>
</dbReference>
<dbReference type="AlphaFoldDB" id="C0Q9D8"/>
<dbReference type="InterPro" id="IPR006675">
    <property type="entry name" value="HDIG_dom"/>
</dbReference>
<dbReference type="InterPro" id="IPR052722">
    <property type="entry name" value="PgpH_phosphodiesterase"/>
</dbReference>
<dbReference type="Gene3D" id="1.10.3210.10">
    <property type="entry name" value="Hypothetical protein af1432"/>
    <property type="match status" value="1"/>
</dbReference>
<keyword evidence="2" id="KW-0472">Membrane</keyword>
<dbReference type="GO" id="GO:0016787">
    <property type="term" value="F:hydrolase activity"/>
    <property type="evidence" value="ECO:0007669"/>
    <property type="project" value="UniProtKB-KW"/>
</dbReference>
<organism evidence="4 5">
    <name type="scientific">Desulforapulum autotrophicum (strain ATCC 43914 / DSM 3382 / VKM B-1955 / HRM2)</name>
    <name type="common">Desulfobacterium autotrophicum</name>
    <dbReference type="NCBI Taxonomy" id="177437"/>
    <lineage>
        <taxon>Bacteria</taxon>
        <taxon>Pseudomonadati</taxon>
        <taxon>Thermodesulfobacteriota</taxon>
        <taxon>Desulfobacteria</taxon>
        <taxon>Desulfobacterales</taxon>
        <taxon>Desulfobacteraceae</taxon>
        <taxon>Desulforapulum</taxon>
    </lineage>
</organism>
<evidence type="ECO:0000313" key="4">
    <source>
        <dbReference type="EMBL" id="ACN16643.1"/>
    </source>
</evidence>